<dbReference type="Proteomes" id="UP000001882">
    <property type="component" value="Chromosome"/>
</dbReference>
<reference evidence="2" key="3">
    <citation type="journal article" date="2011" name="PLoS ONE">
        <title>Genome sequence of a mesophilic hydrogenotrophic methanogen Methanocella paludicola, the first cultivated representative of the order Methanocellales.</title>
        <authorList>
            <person name="Sakai S."/>
            <person name="Takaki Y."/>
            <person name="Shimamura S."/>
            <person name="Sekine M."/>
            <person name="Tajima T."/>
            <person name="Kosugi H."/>
            <person name="Ichikawa N."/>
            <person name="Tasumi E."/>
            <person name="Hiraki A.T."/>
            <person name="Shimizu A."/>
            <person name="Kato Y."/>
            <person name="Nishiko R."/>
            <person name="Mori K."/>
            <person name="Fujita N."/>
            <person name="Imachi H."/>
            <person name="Takai K."/>
        </authorList>
    </citation>
    <scope>NUCLEOTIDE SEQUENCE [LARGE SCALE GENOMIC DNA]</scope>
    <source>
        <strain evidence="2">DSM 17711 / JCM 13418 / NBRC 101707 / SANAE</strain>
    </source>
</reference>
<protein>
    <submittedName>
        <fullName evidence="1">Uncharacterized protein</fullName>
    </submittedName>
</protein>
<dbReference type="GeneID" id="8680516"/>
<accession>D1YVL8</accession>
<reference evidence="1 2" key="1">
    <citation type="journal article" date="2007" name="Appl. Environ. Microbiol.">
        <title>Isolation of key methanogens for global methane emission from rice paddy fields: a novel isolate affiliated with the clone cluster rice cluster I.</title>
        <authorList>
            <person name="Sakai S."/>
            <person name="Imachi H."/>
            <person name="Sekiguchi Y."/>
            <person name="Ohashi A."/>
            <person name="Harada H."/>
            <person name="Kamagata Y."/>
        </authorList>
    </citation>
    <scope>NUCLEOTIDE SEQUENCE [LARGE SCALE GENOMIC DNA]</scope>
    <source>
        <strain evidence="2">DSM 17711 / JCM 13418 / NBRC 101707 / SANAE</strain>
    </source>
</reference>
<keyword evidence="2" id="KW-1185">Reference proteome</keyword>
<evidence type="ECO:0000313" key="1">
    <source>
        <dbReference type="EMBL" id="BAI60490.1"/>
    </source>
</evidence>
<dbReference type="AlphaFoldDB" id="D1YVL8"/>
<proteinExistence type="predicted"/>
<dbReference type="eggNOG" id="arCOG11022">
    <property type="taxonomic scope" value="Archaea"/>
</dbReference>
<gene>
    <name evidence="1" type="ordered locus">MCP_0418</name>
</gene>
<evidence type="ECO:0000313" key="2">
    <source>
        <dbReference type="Proteomes" id="UP000001882"/>
    </source>
</evidence>
<name>D1YVL8_METPS</name>
<sequence>MEQAAEAIPVQKPASVMTMQNLAALGLALAIDFTDAVPSELLFLIGLPPVAMGIESGVSVVEAAYLSYLGVPVVKWLAMSGVDLLPIVDIIPWCTLAVLDRRFNLKIPLVTKLFNYS</sequence>
<dbReference type="InParanoid" id="D1YVL8"/>
<dbReference type="STRING" id="304371.MCP_0418"/>
<dbReference type="EMBL" id="AP011532">
    <property type="protein sequence ID" value="BAI60490.1"/>
    <property type="molecule type" value="Genomic_DNA"/>
</dbReference>
<reference evidence="1 2" key="2">
    <citation type="journal article" date="2008" name="Int. J. Syst. Evol. Microbiol.">
        <title>Methanocella paludicola gen. nov., sp. nov., a methane-producing archaeon, the first isolate of the lineage 'Rice Cluster I', and proposal of the new archaeal order Methanocellales ord. nov.</title>
        <authorList>
            <person name="Sakai S."/>
            <person name="Imachi H."/>
            <person name="Hanada S."/>
            <person name="Ohashi A."/>
            <person name="Harada H."/>
            <person name="Kamagata Y."/>
        </authorList>
    </citation>
    <scope>NUCLEOTIDE SEQUENCE [LARGE SCALE GENOMIC DNA]</scope>
    <source>
        <strain evidence="2">DSM 17711 / JCM 13418 / NBRC 101707 / SANAE</strain>
    </source>
</reference>
<dbReference type="KEGG" id="mpd:MCP_0418"/>
<dbReference type="OrthoDB" id="380371at2157"/>
<dbReference type="RefSeq" id="WP_012899170.1">
    <property type="nucleotide sequence ID" value="NC_013665.1"/>
</dbReference>
<organism evidence="1 2">
    <name type="scientific">Methanocella paludicola (strain DSM 17711 / JCM 13418 / NBRC 101707 / SANAE)</name>
    <dbReference type="NCBI Taxonomy" id="304371"/>
    <lineage>
        <taxon>Archaea</taxon>
        <taxon>Methanobacteriati</taxon>
        <taxon>Methanobacteriota</taxon>
        <taxon>Stenosarchaea group</taxon>
        <taxon>Methanomicrobia</taxon>
        <taxon>Methanocellales</taxon>
        <taxon>Methanocellaceae</taxon>
        <taxon>Methanocella</taxon>
    </lineage>
</organism>